<proteinExistence type="predicted"/>
<dbReference type="Proteomes" id="UP000693970">
    <property type="component" value="Unassembled WGS sequence"/>
</dbReference>
<organism evidence="3 4">
    <name type="scientific">Nitzschia inconspicua</name>
    <dbReference type="NCBI Taxonomy" id="303405"/>
    <lineage>
        <taxon>Eukaryota</taxon>
        <taxon>Sar</taxon>
        <taxon>Stramenopiles</taxon>
        <taxon>Ochrophyta</taxon>
        <taxon>Bacillariophyta</taxon>
        <taxon>Bacillariophyceae</taxon>
        <taxon>Bacillariophycidae</taxon>
        <taxon>Bacillariales</taxon>
        <taxon>Bacillariaceae</taxon>
        <taxon>Nitzschia</taxon>
    </lineage>
</organism>
<comment type="caution">
    <text evidence="3">The sequence shown here is derived from an EMBL/GenBank/DDBJ whole genome shotgun (WGS) entry which is preliminary data.</text>
</comment>
<dbReference type="OrthoDB" id="197848at2759"/>
<dbReference type="EMBL" id="JAGRRH010000020">
    <property type="protein sequence ID" value="KAG7347385.1"/>
    <property type="molecule type" value="Genomic_DNA"/>
</dbReference>
<feature type="region of interest" description="Disordered" evidence="1">
    <location>
        <begin position="34"/>
        <end position="56"/>
    </location>
</feature>
<evidence type="ECO:0000313" key="3">
    <source>
        <dbReference type="EMBL" id="KAG7347385.1"/>
    </source>
</evidence>
<gene>
    <name evidence="3" type="ORF">IV203_016090</name>
</gene>
<evidence type="ECO:0000313" key="4">
    <source>
        <dbReference type="Proteomes" id="UP000693970"/>
    </source>
</evidence>
<feature type="compositionally biased region" description="Polar residues" evidence="1">
    <location>
        <begin position="45"/>
        <end position="56"/>
    </location>
</feature>
<feature type="chain" id="PRO_5039926351" evidence="2">
    <location>
        <begin position="23"/>
        <end position="221"/>
    </location>
</feature>
<feature type="signal peptide" evidence="2">
    <location>
        <begin position="1"/>
        <end position="22"/>
    </location>
</feature>
<dbReference type="Pfam" id="PF20133">
    <property type="entry name" value="HHL1-like"/>
    <property type="match status" value="1"/>
</dbReference>
<protein>
    <submittedName>
        <fullName evidence="3">Uncharacterized protein</fullName>
    </submittedName>
</protein>
<evidence type="ECO:0000256" key="1">
    <source>
        <dbReference type="SAM" id="MobiDB-lite"/>
    </source>
</evidence>
<evidence type="ECO:0000256" key="2">
    <source>
        <dbReference type="SAM" id="SignalP"/>
    </source>
</evidence>
<keyword evidence="4" id="KW-1185">Reference proteome</keyword>
<dbReference type="AlphaFoldDB" id="A0A9K3KQL8"/>
<sequence>MRTITSTQFMFLLLGFSTTTYGFIVSPSRSNPNNAVPSIHHEPMSSGTTLPPSRSTQSFSRLFGGGFGGGDDKNSTKKKKEIKLKPKQQWDRYLSFKTEPKIRVAVRVLEDESDEWLEVGRVKTKEMQYTEMAVARQRAIIAEHAKRLYPLQISNKKTLEWGYYQEQDEVWKIVDKTVLDTEEVEGLEKMIGFEGRPDPSTGFYCVYDEGRLKLGDESSFK</sequence>
<name>A0A9K3KQL8_9STRA</name>
<accession>A0A9K3KQL8</accession>
<reference evidence="3" key="2">
    <citation type="submission" date="2021-04" db="EMBL/GenBank/DDBJ databases">
        <authorList>
            <person name="Podell S."/>
        </authorList>
    </citation>
    <scope>NUCLEOTIDE SEQUENCE</scope>
    <source>
        <strain evidence="3">Hildebrandi</strain>
    </source>
</reference>
<keyword evidence="2" id="KW-0732">Signal</keyword>
<dbReference type="InterPro" id="IPR045388">
    <property type="entry name" value="HHL1-like"/>
</dbReference>
<reference evidence="3" key="1">
    <citation type="journal article" date="2021" name="Sci. Rep.">
        <title>Diploid genomic architecture of Nitzschia inconspicua, an elite biomass production diatom.</title>
        <authorList>
            <person name="Oliver A."/>
            <person name="Podell S."/>
            <person name="Pinowska A."/>
            <person name="Traller J.C."/>
            <person name="Smith S.R."/>
            <person name="McClure R."/>
            <person name="Beliaev A."/>
            <person name="Bohutskyi P."/>
            <person name="Hill E.A."/>
            <person name="Rabines A."/>
            <person name="Zheng H."/>
            <person name="Allen L.Z."/>
            <person name="Kuo A."/>
            <person name="Grigoriev I.V."/>
            <person name="Allen A.E."/>
            <person name="Hazlebeck D."/>
            <person name="Allen E.E."/>
        </authorList>
    </citation>
    <scope>NUCLEOTIDE SEQUENCE</scope>
    <source>
        <strain evidence="3">Hildebrandi</strain>
    </source>
</reference>